<evidence type="ECO:0000313" key="2">
    <source>
        <dbReference type="Proteomes" id="UP000199529"/>
    </source>
</evidence>
<proteinExistence type="predicted"/>
<dbReference type="AlphaFoldDB" id="A0A1H2TKL3"/>
<dbReference type="OrthoDB" id="6024794at2"/>
<reference evidence="2" key="1">
    <citation type="submission" date="2016-10" db="EMBL/GenBank/DDBJ databases">
        <authorList>
            <person name="Varghese N."/>
            <person name="Submissions S."/>
        </authorList>
    </citation>
    <scope>NUCLEOTIDE SEQUENCE [LARGE SCALE GENOMIC DNA]</scope>
    <source>
        <strain evidence="2">CGMCC 4.3530</strain>
    </source>
</reference>
<accession>A0A1H2TKL3</accession>
<sequence>MAKSYTSAVIEASAEQVWQAVRDFNGLPQWHVAIEGSEIEGGGVADAVGCVRHLTLADGGVVRERLVSLDDVERSYTYEFVESPFPVRTYRSTIRVAPITDTGHSFVEWYSYWDADAADEEKMDKTFAHGVYRTGLNGLREFLAQ</sequence>
<dbReference type="SUPFAM" id="SSF55961">
    <property type="entry name" value="Bet v1-like"/>
    <property type="match status" value="1"/>
</dbReference>
<dbReference type="RefSeq" id="WP_093261379.1">
    <property type="nucleotide sequence ID" value="NZ_FNOK01000003.1"/>
</dbReference>
<dbReference type="STRING" id="418495.SAMN05216215_1003130"/>
<dbReference type="Proteomes" id="UP000199529">
    <property type="component" value="Unassembled WGS sequence"/>
</dbReference>
<name>A0A1H2TKL3_9PSEU</name>
<keyword evidence="2" id="KW-1185">Reference proteome</keyword>
<dbReference type="Pfam" id="PF10604">
    <property type="entry name" value="Polyketide_cyc2"/>
    <property type="match status" value="1"/>
</dbReference>
<protein>
    <submittedName>
        <fullName evidence="1">Polyketide cyclase / dehydrase and lipid transport</fullName>
    </submittedName>
</protein>
<organism evidence="1 2">
    <name type="scientific">Saccharopolyspora shandongensis</name>
    <dbReference type="NCBI Taxonomy" id="418495"/>
    <lineage>
        <taxon>Bacteria</taxon>
        <taxon>Bacillati</taxon>
        <taxon>Actinomycetota</taxon>
        <taxon>Actinomycetes</taxon>
        <taxon>Pseudonocardiales</taxon>
        <taxon>Pseudonocardiaceae</taxon>
        <taxon>Saccharopolyspora</taxon>
    </lineage>
</organism>
<dbReference type="InterPro" id="IPR023393">
    <property type="entry name" value="START-like_dom_sf"/>
</dbReference>
<evidence type="ECO:0000313" key="1">
    <source>
        <dbReference type="EMBL" id="SDW44317.1"/>
    </source>
</evidence>
<dbReference type="PANTHER" id="PTHR39332">
    <property type="entry name" value="BLL4707 PROTEIN"/>
    <property type="match status" value="1"/>
</dbReference>
<dbReference type="Gene3D" id="3.30.530.20">
    <property type="match status" value="1"/>
</dbReference>
<dbReference type="InterPro" id="IPR019587">
    <property type="entry name" value="Polyketide_cyclase/dehydratase"/>
</dbReference>
<dbReference type="CDD" id="cd07821">
    <property type="entry name" value="PYR_PYL_RCAR_like"/>
    <property type="match status" value="1"/>
</dbReference>
<gene>
    <name evidence="1" type="ORF">SAMN05216215_1003130</name>
</gene>
<dbReference type="EMBL" id="FNOK01000003">
    <property type="protein sequence ID" value="SDW44317.1"/>
    <property type="molecule type" value="Genomic_DNA"/>
</dbReference>
<dbReference type="PANTHER" id="PTHR39332:SF7">
    <property type="entry name" value="SRPBCC FAMILY PROTEIN"/>
    <property type="match status" value="1"/>
</dbReference>